<accession>A0A8H3YK71</accession>
<dbReference type="InterPro" id="IPR027417">
    <property type="entry name" value="P-loop_NTPase"/>
</dbReference>
<dbReference type="SMART" id="SM00175">
    <property type="entry name" value="RAB"/>
    <property type="match status" value="1"/>
</dbReference>
<dbReference type="GO" id="GO:0003924">
    <property type="term" value="F:GTPase activity"/>
    <property type="evidence" value="ECO:0007669"/>
    <property type="project" value="InterPro"/>
</dbReference>
<dbReference type="FunFam" id="3.40.50.300:FF:001990">
    <property type="entry name" value="Ras family, other"/>
    <property type="match status" value="1"/>
</dbReference>
<dbReference type="SUPFAM" id="SSF52540">
    <property type="entry name" value="P-loop containing nucleoside triphosphate hydrolases"/>
    <property type="match status" value="1"/>
</dbReference>
<evidence type="ECO:0000256" key="3">
    <source>
        <dbReference type="ARBA" id="ARBA00023134"/>
    </source>
</evidence>
<name>A0A8H3YK71_9TREE</name>
<evidence type="ECO:0000313" key="6">
    <source>
        <dbReference type="Proteomes" id="UP000620104"/>
    </source>
</evidence>
<keyword evidence="3" id="KW-0342">GTP-binding</keyword>
<dbReference type="InterPro" id="IPR005225">
    <property type="entry name" value="Small_GTP-bd"/>
</dbReference>
<dbReference type="SMART" id="SM00176">
    <property type="entry name" value="RAN"/>
    <property type="match status" value="1"/>
</dbReference>
<evidence type="ECO:0000256" key="4">
    <source>
        <dbReference type="SAM" id="MobiDB-lite"/>
    </source>
</evidence>
<dbReference type="SMART" id="SM00173">
    <property type="entry name" value="RAS"/>
    <property type="match status" value="1"/>
</dbReference>
<dbReference type="PANTHER" id="PTHR24070">
    <property type="entry name" value="RAS, DI-RAS, AND RHEB FAMILY MEMBERS OF SMALL GTPASE SUPERFAMILY"/>
    <property type="match status" value="1"/>
</dbReference>
<evidence type="ECO:0000256" key="1">
    <source>
        <dbReference type="ARBA" id="ARBA00004342"/>
    </source>
</evidence>
<dbReference type="Gene3D" id="3.40.50.300">
    <property type="entry name" value="P-loop containing nucleotide triphosphate hydrolases"/>
    <property type="match status" value="1"/>
</dbReference>
<evidence type="ECO:0000256" key="2">
    <source>
        <dbReference type="ARBA" id="ARBA00022741"/>
    </source>
</evidence>
<dbReference type="GO" id="GO:0005525">
    <property type="term" value="F:GTP binding"/>
    <property type="evidence" value="ECO:0007669"/>
    <property type="project" value="UniProtKB-KW"/>
</dbReference>
<dbReference type="GO" id="GO:0005886">
    <property type="term" value="C:plasma membrane"/>
    <property type="evidence" value="ECO:0007669"/>
    <property type="project" value="UniProtKB-SubCell"/>
</dbReference>
<dbReference type="EMBL" id="BLZA01000057">
    <property type="protein sequence ID" value="GHJ90251.1"/>
    <property type="molecule type" value="Genomic_DNA"/>
</dbReference>
<dbReference type="Proteomes" id="UP000620104">
    <property type="component" value="Unassembled WGS sequence"/>
</dbReference>
<keyword evidence="2" id="KW-0547">Nucleotide-binding</keyword>
<dbReference type="PROSITE" id="PS51420">
    <property type="entry name" value="RHO"/>
    <property type="match status" value="1"/>
</dbReference>
<organism evidence="5 6">
    <name type="scientific">Naganishia liquefaciens</name>
    <dbReference type="NCBI Taxonomy" id="104408"/>
    <lineage>
        <taxon>Eukaryota</taxon>
        <taxon>Fungi</taxon>
        <taxon>Dikarya</taxon>
        <taxon>Basidiomycota</taxon>
        <taxon>Agaricomycotina</taxon>
        <taxon>Tremellomycetes</taxon>
        <taxon>Filobasidiales</taxon>
        <taxon>Filobasidiaceae</taxon>
        <taxon>Naganishia</taxon>
    </lineage>
</organism>
<gene>
    <name evidence="5" type="ORF">NliqN6_6653</name>
</gene>
<comment type="subcellular location">
    <subcellularLocation>
        <location evidence="1">Cell membrane</location>
        <topology evidence="1">Lipid-anchor</topology>
        <orientation evidence="1">Cytoplasmic side</orientation>
    </subcellularLocation>
</comment>
<dbReference type="PROSITE" id="PS51421">
    <property type="entry name" value="RAS"/>
    <property type="match status" value="1"/>
</dbReference>
<dbReference type="SMART" id="SM00174">
    <property type="entry name" value="RHO"/>
    <property type="match status" value="1"/>
</dbReference>
<dbReference type="Pfam" id="PF00071">
    <property type="entry name" value="Ras"/>
    <property type="match status" value="2"/>
</dbReference>
<evidence type="ECO:0000313" key="5">
    <source>
        <dbReference type="EMBL" id="GHJ90251.1"/>
    </source>
</evidence>
<dbReference type="PRINTS" id="PR00449">
    <property type="entry name" value="RASTRNSFRMNG"/>
</dbReference>
<sequence>MNAAAQQRSRTLFKVTVLGDGGVGKTALTVQFTMASFVETYDPTIEDCYRKQWSVDGQPCLLEVLDTAGQEEYTALRDQWIRDGEGFLIVYSVASRDTFDRVESILRRVRRVKEDAASLTAPYNSPPSTPSSSLHRPPPLPIVIIGNKSDLPHGREVMPEEGARLAQRLGCEFFETSAKTGSNVDNAFKSVVRGIRVSKGLHSGAAPVGAGMGQGTSGLADQHAIGNGYMQRKKKDKRHKRCTIL</sequence>
<protein>
    <submittedName>
        <fullName evidence="5">Uncharacterized protein</fullName>
    </submittedName>
</protein>
<reference evidence="5" key="1">
    <citation type="submission" date="2020-07" db="EMBL/GenBank/DDBJ databases">
        <title>Draft Genome Sequence of a Deep-Sea Yeast, Naganishia (Cryptococcus) liquefaciens strain N6.</title>
        <authorList>
            <person name="Han Y.W."/>
            <person name="Kajitani R."/>
            <person name="Morimoto H."/>
            <person name="Parhat M."/>
            <person name="Tsubouchi H."/>
            <person name="Bakenova O."/>
            <person name="Ogata M."/>
            <person name="Argunhan B."/>
            <person name="Aoki R."/>
            <person name="Kajiwara S."/>
            <person name="Itoh T."/>
            <person name="Iwasaki H."/>
        </authorList>
    </citation>
    <scope>NUCLEOTIDE SEQUENCE</scope>
    <source>
        <strain evidence="5">N6</strain>
    </source>
</reference>
<keyword evidence="6" id="KW-1185">Reference proteome</keyword>
<dbReference type="OrthoDB" id="5976022at2759"/>
<dbReference type="PROSITE" id="PS51419">
    <property type="entry name" value="RAB"/>
    <property type="match status" value="1"/>
</dbReference>
<dbReference type="NCBIfam" id="TIGR00231">
    <property type="entry name" value="small_GTP"/>
    <property type="match status" value="1"/>
</dbReference>
<dbReference type="AlphaFoldDB" id="A0A8H3YK71"/>
<comment type="caution">
    <text evidence="5">The sequence shown here is derived from an EMBL/GenBank/DDBJ whole genome shotgun (WGS) entry which is preliminary data.</text>
</comment>
<dbReference type="InterPro" id="IPR020849">
    <property type="entry name" value="Small_GTPase_Ras-type"/>
</dbReference>
<dbReference type="InterPro" id="IPR001806">
    <property type="entry name" value="Small_GTPase"/>
</dbReference>
<dbReference type="GO" id="GO:0007165">
    <property type="term" value="P:signal transduction"/>
    <property type="evidence" value="ECO:0007669"/>
    <property type="project" value="InterPro"/>
</dbReference>
<feature type="region of interest" description="Disordered" evidence="4">
    <location>
        <begin position="118"/>
        <end position="138"/>
    </location>
</feature>
<proteinExistence type="predicted"/>